<sequence>MPVPSMHPSSWEGSQALLNRGDMSGMRQSQGTRSQDDANVGYLYQRSHSDVPMGGGFPQKRWALGDDSMLEQSRQMTSVQELERQFQGLAMSQAPGARSEMSHQSKKLWGDDHQKSEDGQPKSFLPWGSREDAWTSGPTDSSSQIGMNMVEYVLGVSPNKMESSGSLSRMKSFTQYPSPQIPQQEGEEKKSKTPSPFEDRTGEDPKEGGMQANGMMANGLDDGGFRNSRQTSPADEERQGPVGMPIEPKLHMRDGSDFMDGGQGFGLDSHHQQQQQQQFDQVNLQYGTDFGSQMVPSMDSPNSFNMDYNQQLLQRQQQPIAMLTPQQPFTLPGQQPLGVAGPNPMSQGPYVLAQDPYVAAGVPFAGQHKKSSLFLRPSYPTLSPFEDNPNFALT</sequence>
<feature type="compositionally biased region" description="Basic and acidic residues" evidence="1">
    <location>
        <begin position="100"/>
        <end position="120"/>
    </location>
</feature>
<keyword evidence="3" id="KW-1185">Reference proteome</keyword>
<feature type="compositionally biased region" description="Polar residues" evidence="1">
    <location>
        <begin position="161"/>
        <end position="183"/>
    </location>
</feature>
<proteinExistence type="predicted"/>
<evidence type="ECO:0000313" key="2">
    <source>
        <dbReference type="EMBL" id="KAK3749087.1"/>
    </source>
</evidence>
<feature type="region of interest" description="Disordered" evidence="1">
    <location>
        <begin position="161"/>
        <end position="249"/>
    </location>
</feature>
<protein>
    <submittedName>
        <fullName evidence="2">Uncharacterized protein</fullName>
    </submittedName>
</protein>
<comment type="caution">
    <text evidence="2">The sequence shown here is derived from an EMBL/GenBank/DDBJ whole genome shotgun (WGS) entry which is preliminary data.</text>
</comment>
<gene>
    <name evidence="2" type="ORF">RRG08_034060</name>
</gene>
<feature type="compositionally biased region" description="Polar residues" evidence="1">
    <location>
        <begin position="7"/>
        <end position="17"/>
    </location>
</feature>
<evidence type="ECO:0000256" key="1">
    <source>
        <dbReference type="SAM" id="MobiDB-lite"/>
    </source>
</evidence>
<dbReference type="EMBL" id="JAWDGP010005963">
    <property type="protein sequence ID" value="KAK3749087.1"/>
    <property type="molecule type" value="Genomic_DNA"/>
</dbReference>
<dbReference type="Proteomes" id="UP001283361">
    <property type="component" value="Unassembled WGS sequence"/>
</dbReference>
<feature type="compositionally biased region" description="Low complexity" evidence="1">
    <location>
        <begin position="208"/>
        <end position="219"/>
    </location>
</feature>
<feature type="region of interest" description="Disordered" evidence="1">
    <location>
        <begin position="1"/>
        <end position="65"/>
    </location>
</feature>
<accession>A0AAE0YL22</accession>
<feature type="region of interest" description="Disordered" evidence="1">
    <location>
        <begin position="92"/>
        <end position="144"/>
    </location>
</feature>
<feature type="compositionally biased region" description="Basic and acidic residues" evidence="1">
    <location>
        <begin position="186"/>
        <end position="207"/>
    </location>
</feature>
<name>A0AAE0YL22_9GAST</name>
<evidence type="ECO:0000313" key="3">
    <source>
        <dbReference type="Proteomes" id="UP001283361"/>
    </source>
</evidence>
<organism evidence="2 3">
    <name type="scientific">Elysia crispata</name>
    <name type="common">lettuce slug</name>
    <dbReference type="NCBI Taxonomy" id="231223"/>
    <lineage>
        <taxon>Eukaryota</taxon>
        <taxon>Metazoa</taxon>
        <taxon>Spiralia</taxon>
        <taxon>Lophotrochozoa</taxon>
        <taxon>Mollusca</taxon>
        <taxon>Gastropoda</taxon>
        <taxon>Heterobranchia</taxon>
        <taxon>Euthyneura</taxon>
        <taxon>Panpulmonata</taxon>
        <taxon>Sacoglossa</taxon>
        <taxon>Placobranchoidea</taxon>
        <taxon>Plakobranchidae</taxon>
        <taxon>Elysia</taxon>
    </lineage>
</organism>
<reference evidence="2" key="1">
    <citation type="journal article" date="2023" name="G3 (Bethesda)">
        <title>A reference genome for the long-term kleptoplast-retaining sea slug Elysia crispata morphotype clarki.</title>
        <authorList>
            <person name="Eastman K.E."/>
            <person name="Pendleton A.L."/>
            <person name="Shaikh M.A."/>
            <person name="Suttiyut T."/>
            <person name="Ogas R."/>
            <person name="Tomko P."/>
            <person name="Gavelis G."/>
            <person name="Widhalm J.R."/>
            <person name="Wisecaver J.H."/>
        </authorList>
    </citation>
    <scope>NUCLEOTIDE SEQUENCE</scope>
    <source>
        <strain evidence="2">ECLA1</strain>
    </source>
</reference>
<dbReference type="AlphaFoldDB" id="A0AAE0YL22"/>